<evidence type="ECO:0000313" key="1">
    <source>
        <dbReference type="EMBL" id="KAJ7775512.1"/>
    </source>
</evidence>
<evidence type="ECO:0000313" key="2">
    <source>
        <dbReference type="Proteomes" id="UP001215598"/>
    </source>
</evidence>
<name>A0AAD7K2H1_9AGAR</name>
<accession>A0AAD7K2H1</accession>
<comment type="caution">
    <text evidence="1">The sequence shown here is derived from an EMBL/GenBank/DDBJ whole genome shotgun (WGS) entry which is preliminary data.</text>
</comment>
<keyword evidence="2" id="KW-1185">Reference proteome</keyword>
<organism evidence="1 2">
    <name type="scientific">Mycena metata</name>
    <dbReference type="NCBI Taxonomy" id="1033252"/>
    <lineage>
        <taxon>Eukaryota</taxon>
        <taxon>Fungi</taxon>
        <taxon>Dikarya</taxon>
        <taxon>Basidiomycota</taxon>
        <taxon>Agaricomycotina</taxon>
        <taxon>Agaricomycetes</taxon>
        <taxon>Agaricomycetidae</taxon>
        <taxon>Agaricales</taxon>
        <taxon>Marasmiineae</taxon>
        <taxon>Mycenaceae</taxon>
        <taxon>Mycena</taxon>
    </lineage>
</organism>
<reference evidence="1" key="1">
    <citation type="submission" date="2023-03" db="EMBL/GenBank/DDBJ databases">
        <title>Massive genome expansion in bonnet fungi (Mycena s.s.) driven by repeated elements and novel gene families across ecological guilds.</title>
        <authorList>
            <consortium name="Lawrence Berkeley National Laboratory"/>
            <person name="Harder C.B."/>
            <person name="Miyauchi S."/>
            <person name="Viragh M."/>
            <person name="Kuo A."/>
            <person name="Thoen E."/>
            <person name="Andreopoulos B."/>
            <person name="Lu D."/>
            <person name="Skrede I."/>
            <person name="Drula E."/>
            <person name="Henrissat B."/>
            <person name="Morin E."/>
            <person name="Kohler A."/>
            <person name="Barry K."/>
            <person name="LaButti K."/>
            <person name="Morin E."/>
            <person name="Salamov A."/>
            <person name="Lipzen A."/>
            <person name="Mereny Z."/>
            <person name="Hegedus B."/>
            <person name="Baldrian P."/>
            <person name="Stursova M."/>
            <person name="Weitz H."/>
            <person name="Taylor A."/>
            <person name="Grigoriev I.V."/>
            <person name="Nagy L.G."/>
            <person name="Martin F."/>
            <person name="Kauserud H."/>
        </authorList>
    </citation>
    <scope>NUCLEOTIDE SEQUENCE</scope>
    <source>
        <strain evidence="1">CBHHK182m</strain>
    </source>
</reference>
<proteinExistence type="predicted"/>
<protein>
    <submittedName>
        <fullName evidence="1">Uncharacterized protein</fullName>
    </submittedName>
</protein>
<gene>
    <name evidence="1" type="ORF">B0H16DRAFT_1507687</name>
</gene>
<dbReference type="EMBL" id="JARKIB010000010">
    <property type="protein sequence ID" value="KAJ7775512.1"/>
    <property type="molecule type" value="Genomic_DNA"/>
</dbReference>
<dbReference type="Proteomes" id="UP001215598">
    <property type="component" value="Unassembled WGS sequence"/>
</dbReference>
<dbReference type="AlphaFoldDB" id="A0AAD7K2H1"/>
<sequence>MALPRFRRWLARGAYFLPLNFEWAFSGTNCPSLSFDILLDLFPSILIHLLSATSSSYFWHILSMSVPTLSLSLSPTPFPQNIPYSFLCLVT</sequence>